<evidence type="ECO:0000313" key="8">
    <source>
        <dbReference type="EMBL" id="PYI14343.1"/>
    </source>
</evidence>
<feature type="domain" description="ABC-2 type transporter transmembrane" evidence="7">
    <location>
        <begin position="7"/>
        <end position="74"/>
    </location>
</feature>
<evidence type="ECO:0000256" key="5">
    <source>
        <dbReference type="SAM" id="Phobius"/>
    </source>
</evidence>
<evidence type="ECO:0000259" key="7">
    <source>
        <dbReference type="Pfam" id="PF01061"/>
    </source>
</evidence>
<dbReference type="GO" id="GO:0140359">
    <property type="term" value="F:ABC-type transporter activity"/>
    <property type="evidence" value="ECO:0007669"/>
    <property type="project" value="InterPro"/>
</dbReference>
<evidence type="ECO:0000313" key="9">
    <source>
        <dbReference type="Proteomes" id="UP000249829"/>
    </source>
</evidence>
<feature type="transmembrane region" description="Helical" evidence="5">
    <location>
        <begin position="32"/>
        <end position="49"/>
    </location>
</feature>
<dbReference type="Pfam" id="PF01061">
    <property type="entry name" value="ABC2_membrane"/>
    <property type="match status" value="1"/>
</dbReference>
<keyword evidence="6" id="KW-0732">Signal</keyword>
<evidence type="ECO:0000256" key="1">
    <source>
        <dbReference type="ARBA" id="ARBA00004141"/>
    </source>
</evidence>
<evidence type="ECO:0000256" key="4">
    <source>
        <dbReference type="ARBA" id="ARBA00023136"/>
    </source>
</evidence>
<evidence type="ECO:0000256" key="6">
    <source>
        <dbReference type="SAM" id="SignalP"/>
    </source>
</evidence>
<dbReference type="EMBL" id="KZ825214">
    <property type="protein sequence ID" value="PYI14343.1"/>
    <property type="molecule type" value="Genomic_DNA"/>
</dbReference>
<protein>
    <recommendedName>
        <fullName evidence="7">ABC-2 type transporter transmembrane domain-containing protein</fullName>
    </recommendedName>
</protein>
<dbReference type="AlphaFoldDB" id="A0A2V5H0U3"/>
<dbReference type="OMA" id="NIFYSHR"/>
<sequence>MRPNDLLWLFFVFSATVSQATAAGLHDALTAVNIANLLFTLCQLLCGVLVQPTALPRFCTFLYRVSPVTYFMGAWSAPPSPTPPLRCAAVDLLHIPWPTAAQNHSTASCGTYLAPYIQRAGGRVLRPNTTAAAGENCIFCPVTDMNTMLAQLGIEVGMRWRDLGPFAVYLIMNIAGIFGLYWLTRGRRAS</sequence>
<feature type="transmembrane region" description="Helical" evidence="5">
    <location>
        <begin position="166"/>
        <end position="184"/>
    </location>
</feature>
<gene>
    <name evidence="8" type="ORF">BO99DRAFT_450432</name>
</gene>
<dbReference type="InterPro" id="IPR013525">
    <property type="entry name" value="ABC2_TM"/>
</dbReference>
<dbReference type="STRING" id="1450538.A0A2V5H0U3"/>
<organism evidence="8 9">
    <name type="scientific">Aspergillus violaceofuscus (strain CBS 115571)</name>
    <dbReference type="NCBI Taxonomy" id="1450538"/>
    <lineage>
        <taxon>Eukaryota</taxon>
        <taxon>Fungi</taxon>
        <taxon>Dikarya</taxon>
        <taxon>Ascomycota</taxon>
        <taxon>Pezizomycotina</taxon>
        <taxon>Eurotiomycetes</taxon>
        <taxon>Eurotiomycetidae</taxon>
        <taxon>Eurotiales</taxon>
        <taxon>Aspergillaceae</taxon>
        <taxon>Aspergillus</taxon>
    </lineage>
</organism>
<feature type="chain" id="PRO_5016103373" description="ABC-2 type transporter transmembrane domain-containing protein" evidence="6">
    <location>
        <begin position="23"/>
        <end position="190"/>
    </location>
</feature>
<dbReference type="GO" id="GO:0016020">
    <property type="term" value="C:membrane"/>
    <property type="evidence" value="ECO:0007669"/>
    <property type="project" value="UniProtKB-SubCell"/>
</dbReference>
<keyword evidence="9" id="KW-1185">Reference proteome</keyword>
<keyword evidence="2 5" id="KW-0812">Transmembrane</keyword>
<proteinExistence type="predicted"/>
<dbReference type="Proteomes" id="UP000249829">
    <property type="component" value="Unassembled WGS sequence"/>
</dbReference>
<evidence type="ECO:0000256" key="2">
    <source>
        <dbReference type="ARBA" id="ARBA00022692"/>
    </source>
</evidence>
<feature type="signal peptide" evidence="6">
    <location>
        <begin position="1"/>
        <end position="22"/>
    </location>
</feature>
<accession>A0A2V5H0U3</accession>
<reference evidence="8 9" key="1">
    <citation type="submission" date="2018-02" db="EMBL/GenBank/DDBJ databases">
        <title>The genomes of Aspergillus section Nigri reveals drivers in fungal speciation.</title>
        <authorList>
            <consortium name="DOE Joint Genome Institute"/>
            <person name="Vesth T.C."/>
            <person name="Nybo J."/>
            <person name="Theobald S."/>
            <person name="Brandl J."/>
            <person name="Frisvad J.C."/>
            <person name="Nielsen K.F."/>
            <person name="Lyhne E.K."/>
            <person name="Kogle M.E."/>
            <person name="Kuo A."/>
            <person name="Riley R."/>
            <person name="Clum A."/>
            <person name="Nolan M."/>
            <person name="Lipzen A."/>
            <person name="Salamov A."/>
            <person name="Henrissat B."/>
            <person name="Wiebenga A."/>
            <person name="De vries R.P."/>
            <person name="Grigoriev I.V."/>
            <person name="Mortensen U.H."/>
            <person name="Andersen M.R."/>
            <person name="Baker S.E."/>
        </authorList>
    </citation>
    <scope>NUCLEOTIDE SEQUENCE [LARGE SCALE GENOMIC DNA]</scope>
    <source>
        <strain evidence="8 9">CBS 115571</strain>
    </source>
</reference>
<comment type="subcellular location">
    <subcellularLocation>
        <location evidence="1">Membrane</location>
        <topology evidence="1">Multi-pass membrane protein</topology>
    </subcellularLocation>
</comment>
<name>A0A2V5H0U3_ASPV1</name>
<evidence type="ECO:0000256" key="3">
    <source>
        <dbReference type="ARBA" id="ARBA00022989"/>
    </source>
</evidence>
<keyword evidence="4 5" id="KW-0472">Membrane</keyword>
<keyword evidence="3 5" id="KW-1133">Transmembrane helix</keyword>